<sequence>MAKPTVVRVAELRASARGARGFGSTDAAPQSAAVEAPATVAAITSWTVDVGPASDSYAGDAFLERTYRIVAGEAPAAASAQPTLKKFRIRDGVLYKNGRRC</sequence>
<evidence type="ECO:0000313" key="2">
    <source>
        <dbReference type="Proteomes" id="UP001140234"/>
    </source>
</evidence>
<reference evidence="1" key="1">
    <citation type="submission" date="2022-07" db="EMBL/GenBank/DDBJ databases">
        <title>Phylogenomic reconstructions and comparative analyses of Kickxellomycotina fungi.</title>
        <authorList>
            <person name="Reynolds N.K."/>
            <person name="Stajich J.E."/>
            <person name="Barry K."/>
            <person name="Grigoriev I.V."/>
            <person name="Crous P."/>
            <person name="Smith M.E."/>
        </authorList>
    </citation>
    <scope>NUCLEOTIDE SEQUENCE</scope>
    <source>
        <strain evidence="1">CBS 109366</strain>
    </source>
</reference>
<proteinExistence type="predicted"/>
<gene>
    <name evidence="1" type="ORF">IWQ57_006547</name>
</gene>
<name>A0ACC1JJW8_9FUNG</name>
<comment type="caution">
    <text evidence="1">The sequence shown here is derived from an EMBL/GenBank/DDBJ whole genome shotgun (WGS) entry which is preliminary data.</text>
</comment>
<dbReference type="Proteomes" id="UP001140234">
    <property type="component" value="Unassembled WGS sequence"/>
</dbReference>
<keyword evidence="2" id="KW-1185">Reference proteome</keyword>
<feature type="non-terminal residue" evidence="1">
    <location>
        <position position="101"/>
    </location>
</feature>
<dbReference type="EMBL" id="JANBUJ010003778">
    <property type="protein sequence ID" value="KAJ2759461.1"/>
    <property type="molecule type" value="Genomic_DNA"/>
</dbReference>
<accession>A0ACC1JJW8</accession>
<organism evidence="1 2">
    <name type="scientific">Coemansia nantahalensis</name>
    <dbReference type="NCBI Taxonomy" id="2789366"/>
    <lineage>
        <taxon>Eukaryota</taxon>
        <taxon>Fungi</taxon>
        <taxon>Fungi incertae sedis</taxon>
        <taxon>Zoopagomycota</taxon>
        <taxon>Kickxellomycotina</taxon>
        <taxon>Kickxellomycetes</taxon>
        <taxon>Kickxellales</taxon>
        <taxon>Kickxellaceae</taxon>
        <taxon>Coemansia</taxon>
    </lineage>
</organism>
<evidence type="ECO:0000313" key="1">
    <source>
        <dbReference type="EMBL" id="KAJ2759461.1"/>
    </source>
</evidence>
<protein>
    <submittedName>
        <fullName evidence="1">Uncharacterized protein</fullName>
    </submittedName>
</protein>